<comment type="caution">
    <text evidence="2">The sequence shown here is derived from an EMBL/GenBank/DDBJ whole genome shotgun (WGS) entry which is preliminary data.</text>
</comment>
<evidence type="ECO:0000313" key="3">
    <source>
        <dbReference type="Proteomes" id="UP000591071"/>
    </source>
</evidence>
<dbReference type="SUPFAM" id="SSF89550">
    <property type="entry name" value="PHP domain-like"/>
    <property type="match status" value="1"/>
</dbReference>
<feature type="chain" id="PRO_5033049293" evidence="1">
    <location>
        <begin position="28"/>
        <end position="806"/>
    </location>
</feature>
<dbReference type="InterPro" id="IPR008969">
    <property type="entry name" value="CarboxyPept-like_regulatory"/>
</dbReference>
<dbReference type="PANTHER" id="PTHR42924">
    <property type="entry name" value="EXONUCLEASE"/>
    <property type="match status" value="1"/>
</dbReference>
<dbReference type="GO" id="GO:0004534">
    <property type="term" value="F:5'-3' RNA exonuclease activity"/>
    <property type="evidence" value="ECO:0007669"/>
    <property type="project" value="TreeGrafter"/>
</dbReference>
<feature type="signal peptide" evidence="1">
    <location>
        <begin position="1"/>
        <end position="27"/>
    </location>
</feature>
<gene>
    <name evidence="2" type="ORF">HF872_07255</name>
</gene>
<protein>
    <submittedName>
        <fullName evidence="2">CehA/McbA family metallohydrolase</fullName>
    </submittedName>
</protein>
<dbReference type="InterPro" id="IPR016195">
    <property type="entry name" value="Pol/histidinol_Pase-like"/>
</dbReference>
<dbReference type="InterPro" id="IPR052018">
    <property type="entry name" value="PHP_domain"/>
</dbReference>
<dbReference type="Gene3D" id="3.20.20.140">
    <property type="entry name" value="Metal-dependent hydrolases"/>
    <property type="match status" value="1"/>
</dbReference>
<dbReference type="SUPFAM" id="SSF49464">
    <property type="entry name" value="Carboxypeptidase regulatory domain-like"/>
    <property type="match status" value="1"/>
</dbReference>
<evidence type="ECO:0000313" key="2">
    <source>
        <dbReference type="EMBL" id="NME28420.1"/>
    </source>
</evidence>
<accession>A0A848BTA4</accession>
<dbReference type="NCBIfam" id="NF038032">
    <property type="entry name" value="CehA_McbA_metalo"/>
    <property type="match status" value="1"/>
</dbReference>
<dbReference type="GO" id="GO:0035312">
    <property type="term" value="F:5'-3' DNA exonuclease activity"/>
    <property type="evidence" value="ECO:0007669"/>
    <property type="project" value="TreeGrafter"/>
</dbReference>
<organism evidence="2 3">
    <name type="scientific">Megasphaera hexanoica</name>
    <dbReference type="NCBI Taxonomy" id="1675036"/>
    <lineage>
        <taxon>Bacteria</taxon>
        <taxon>Bacillati</taxon>
        <taxon>Bacillota</taxon>
        <taxon>Negativicutes</taxon>
        <taxon>Veillonellales</taxon>
        <taxon>Veillonellaceae</taxon>
        <taxon>Megasphaera</taxon>
    </lineage>
</organism>
<dbReference type="PANTHER" id="PTHR42924:SF3">
    <property type="entry name" value="POLYMERASE_HISTIDINOL PHOSPHATASE N-TERMINAL DOMAIN-CONTAINING PROTEIN"/>
    <property type="match status" value="1"/>
</dbReference>
<reference evidence="2 3" key="1">
    <citation type="submission" date="2020-04" db="EMBL/GenBank/DDBJ databases">
        <authorList>
            <person name="Hitch T.C.A."/>
            <person name="Wylensek D."/>
            <person name="Clavel T."/>
        </authorList>
    </citation>
    <scope>NUCLEOTIDE SEQUENCE [LARGE SCALE GENOMIC DNA]</scope>
    <source>
        <strain evidence="2 3">Oil-RF-744-FAT-WT-6-1</strain>
    </source>
</reference>
<dbReference type="EMBL" id="JABAFG010000010">
    <property type="protein sequence ID" value="NME28420.1"/>
    <property type="molecule type" value="Genomic_DNA"/>
</dbReference>
<keyword evidence="2" id="KW-0378">Hydrolase</keyword>
<dbReference type="Gene3D" id="2.60.40.1120">
    <property type="entry name" value="Carboxypeptidase-like, regulatory domain"/>
    <property type="match status" value="1"/>
</dbReference>
<proteinExistence type="predicted"/>
<dbReference type="AlphaFoldDB" id="A0A848BTA4"/>
<dbReference type="RefSeq" id="WP_170087617.1">
    <property type="nucleotide sequence ID" value="NZ_JABAFG010000010.1"/>
</dbReference>
<name>A0A848BTA4_9FIRM</name>
<sequence>MKSGKKKVLKMLVMSALMAGISATAMAAVGVVQGPTPIDQGMANKAEDFTIYNDKIAASFAVGSNNYWNMTTGSILDIAMMKDGKFGTDLTNDIEFLNDYWTATGSWHGEDLLHTPVKDITYKLEGDKKVTVTAKTRYWTEGHKLPLNVTIQYTLEDGKNYIDMKTVVENPAGNDAYLNMNSGYSISTLAVNMFGPFGFYPDVKRTGIRINEDPEVNTKYGDFVVTYGKNYAVAVNTDHANAYKGSSGYKDVYVNRDIMPGQSYTYTGEILVIPNGETAPVIERKIQKDPSIKAGVIEGVVRDPNGKPLPNAYVIFNKPGSYKKTIKSDGVDQVMKDIMQPFVWKITDKDGKYKVTLPQDSYDIYVQSQGTTPSDVQHVDLKGNTVADFQVKPGARAALTAVDENGKPVDFKVVVTGIKSDVKGLGGSVYFTDPATHKADFDVSAPENELTFTAYHGADYTSKPVEFKTFVKGGQTVQHQFVIPQLIHPEKAGWYGNDNHQHADHGDGATTVPELFAAQLAAGLDLNLVLDHDYIGNIKPMRELANQYKRPFIPNVEVSPGWGHWGFLMVNDKMPCPDPSLTPGEIIQQGHDRDALVVMHHPFTDYGFLTNRAGVKGGDDPSAENFEFLELQSTMDLSNAKNMDKRTLDVAEGYWNRGIKKYLSAGSDQHDATSNLYPGIIRMYSHVDGKLTGRKFVNAMAEGKAYVTMGPIFTPAEQSMFGTTQQTAADGTYTFETKVQAVNGLKEVQVVSEGKPVETKAFDNTTDPVSVQVKVKPEHDTWVNVIAKDGKDHYAVSNPVWVKVKK</sequence>
<evidence type="ECO:0000256" key="1">
    <source>
        <dbReference type="SAM" id="SignalP"/>
    </source>
</evidence>
<keyword evidence="1" id="KW-0732">Signal</keyword>
<dbReference type="Proteomes" id="UP000591071">
    <property type="component" value="Unassembled WGS sequence"/>
</dbReference>